<evidence type="ECO:0000313" key="2">
    <source>
        <dbReference type="EMBL" id="PXY27008.1"/>
    </source>
</evidence>
<evidence type="ECO:0000313" key="3">
    <source>
        <dbReference type="Proteomes" id="UP000249915"/>
    </source>
</evidence>
<evidence type="ECO:0000256" key="1">
    <source>
        <dbReference type="ARBA" id="ARBA00022679"/>
    </source>
</evidence>
<dbReference type="Proteomes" id="UP000249915">
    <property type="component" value="Unassembled WGS sequence"/>
</dbReference>
<dbReference type="AlphaFoldDB" id="A0A2V4B0V9"/>
<dbReference type="InterPro" id="IPR050483">
    <property type="entry name" value="CoA-transferase_III_domain"/>
</dbReference>
<dbReference type="OrthoDB" id="9797653at2"/>
<dbReference type="EMBL" id="MASW01000002">
    <property type="protein sequence ID" value="PXY27008.1"/>
    <property type="molecule type" value="Genomic_DNA"/>
</dbReference>
<dbReference type="InterPro" id="IPR044855">
    <property type="entry name" value="CoA-Trfase_III_dom3_sf"/>
</dbReference>
<keyword evidence="1" id="KW-0808">Transferase</keyword>
<dbReference type="InterPro" id="IPR023606">
    <property type="entry name" value="CoA-Trfase_III_dom_1_sf"/>
</dbReference>
<dbReference type="PANTHER" id="PTHR48207:SF3">
    <property type="entry name" value="SUCCINATE--HYDROXYMETHYLGLUTARATE COA-TRANSFERASE"/>
    <property type="match status" value="1"/>
</dbReference>
<protein>
    <submittedName>
        <fullName evidence="2">Carnitine dehydratase</fullName>
    </submittedName>
</protein>
<dbReference type="PANTHER" id="PTHR48207">
    <property type="entry name" value="SUCCINATE--HYDROXYMETHYLGLUTARATE COA-TRANSFERASE"/>
    <property type="match status" value="1"/>
</dbReference>
<proteinExistence type="predicted"/>
<organism evidence="2 3">
    <name type="scientific">Prauserella muralis</name>
    <dbReference type="NCBI Taxonomy" id="588067"/>
    <lineage>
        <taxon>Bacteria</taxon>
        <taxon>Bacillati</taxon>
        <taxon>Actinomycetota</taxon>
        <taxon>Actinomycetes</taxon>
        <taxon>Pseudonocardiales</taxon>
        <taxon>Pseudonocardiaceae</taxon>
        <taxon>Prauserella</taxon>
    </lineage>
</organism>
<keyword evidence="3" id="KW-1185">Reference proteome</keyword>
<dbReference type="GO" id="GO:0008410">
    <property type="term" value="F:CoA-transferase activity"/>
    <property type="evidence" value="ECO:0007669"/>
    <property type="project" value="TreeGrafter"/>
</dbReference>
<gene>
    <name evidence="2" type="ORF">BAY60_10960</name>
</gene>
<dbReference type="Gene3D" id="3.30.1540.10">
    <property type="entry name" value="formyl-coa transferase, domain 3"/>
    <property type="match status" value="1"/>
</dbReference>
<dbReference type="RefSeq" id="WP_112281010.1">
    <property type="nucleotide sequence ID" value="NZ_MASW01000002.1"/>
</dbReference>
<dbReference type="Pfam" id="PF02515">
    <property type="entry name" value="CoA_transf_3"/>
    <property type="match status" value="1"/>
</dbReference>
<reference evidence="2 3" key="1">
    <citation type="submission" date="2016-07" db="EMBL/GenBank/DDBJ databases">
        <title>Draft genome sequence of Prauserella muralis DSM 45305, isolated from a mould-covered wall in an indoor environment.</title>
        <authorList>
            <person name="Ruckert C."/>
            <person name="Albersmeier A."/>
            <person name="Jiang C.-L."/>
            <person name="Jiang Y."/>
            <person name="Kalinowski J."/>
            <person name="Schneider O."/>
            <person name="Winkler A."/>
            <person name="Zotchev S.B."/>
        </authorList>
    </citation>
    <scope>NUCLEOTIDE SEQUENCE [LARGE SCALE GENOMIC DNA]</scope>
    <source>
        <strain evidence="2 3">DSM 45305</strain>
    </source>
</reference>
<dbReference type="Gene3D" id="3.40.50.10540">
    <property type="entry name" value="Crotonobetainyl-coa:carnitine coa-transferase, domain 1"/>
    <property type="match status" value="1"/>
</dbReference>
<dbReference type="InterPro" id="IPR003673">
    <property type="entry name" value="CoA-Trfase_fam_III"/>
</dbReference>
<name>A0A2V4B0V9_9PSEU</name>
<accession>A0A2V4B0V9</accession>
<dbReference type="SUPFAM" id="SSF89796">
    <property type="entry name" value="CoA-transferase family III (CaiB/BaiF)"/>
    <property type="match status" value="1"/>
</dbReference>
<sequence length="383" mass="40750">MSRLPLDGVTVVALEQAVAAPLATRQLGDLGARVIKVERPGTGDFARAYDETVRGMSSHFVWLNRNKESIALDVKDDGDRAVLEALLATADVFVQNLAPGAADRLGLGTDALRQRYPRLIVCNISGYGASGPYRTKKAYDLLVQCEAGVVSLTGTGDAPAKAGIPVADIAAGMYAFSGVLSALYERERTGEGTGFDVAMLDALGEWVGFPYFYAAYGGTPPPRNGARHAAISPYGPYTTGDGAAVFIGVQNEREWAALCEHVLGEPELARDPRFASNTLRVEHDTELTELIELALAGLTAEQVEARLDEAGIANARMRTMSEFAEHPQLAARQRWAEVGSPVGPLRTLLPPIDVPGRTPRLDPVPDAGEHTAAIRAELGFGSG</sequence>
<comment type="caution">
    <text evidence="2">The sequence shown here is derived from an EMBL/GenBank/DDBJ whole genome shotgun (WGS) entry which is preliminary data.</text>
</comment>